<evidence type="ECO:0000313" key="2">
    <source>
        <dbReference type="Proteomes" id="UP000250266"/>
    </source>
</evidence>
<dbReference type="OrthoDB" id="4232626at2759"/>
<proteinExistence type="predicted"/>
<evidence type="ECO:0000313" key="1">
    <source>
        <dbReference type="EMBL" id="OCK73211.1"/>
    </source>
</evidence>
<dbReference type="AlphaFoldDB" id="A0A8E2DX92"/>
<keyword evidence="2" id="KW-1185">Reference proteome</keyword>
<dbReference type="Proteomes" id="UP000250266">
    <property type="component" value="Unassembled WGS sequence"/>
</dbReference>
<name>A0A8E2DX92_9PEZI</name>
<reference evidence="1 2" key="1">
    <citation type="journal article" date="2016" name="Nat. Commun.">
        <title>Ectomycorrhizal ecology is imprinted in the genome of the dominant symbiotic fungus Cenococcum geophilum.</title>
        <authorList>
            <consortium name="DOE Joint Genome Institute"/>
            <person name="Peter M."/>
            <person name="Kohler A."/>
            <person name="Ohm R.A."/>
            <person name="Kuo A."/>
            <person name="Krutzmann J."/>
            <person name="Morin E."/>
            <person name="Arend M."/>
            <person name="Barry K.W."/>
            <person name="Binder M."/>
            <person name="Choi C."/>
            <person name="Clum A."/>
            <person name="Copeland A."/>
            <person name="Grisel N."/>
            <person name="Haridas S."/>
            <person name="Kipfer T."/>
            <person name="LaButti K."/>
            <person name="Lindquist E."/>
            <person name="Lipzen A."/>
            <person name="Maire R."/>
            <person name="Meier B."/>
            <person name="Mihaltcheva S."/>
            <person name="Molinier V."/>
            <person name="Murat C."/>
            <person name="Poggeler S."/>
            <person name="Quandt C.A."/>
            <person name="Sperisen C."/>
            <person name="Tritt A."/>
            <person name="Tisserant E."/>
            <person name="Crous P.W."/>
            <person name="Henrissat B."/>
            <person name="Nehls U."/>
            <person name="Egli S."/>
            <person name="Spatafora J.W."/>
            <person name="Grigoriev I.V."/>
            <person name="Martin F.M."/>
        </authorList>
    </citation>
    <scope>NUCLEOTIDE SEQUENCE [LARGE SCALE GENOMIC DNA]</scope>
    <source>
        <strain evidence="1 2">CBS 459.81</strain>
    </source>
</reference>
<organism evidence="1 2">
    <name type="scientific">Lepidopterella palustris CBS 459.81</name>
    <dbReference type="NCBI Taxonomy" id="1314670"/>
    <lineage>
        <taxon>Eukaryota</taxon>
        <taxon>Fungi</taxon>
        <taxon>Dikarya</taxon>
        <taxon>Ascomycota</taxon>
        <taxon>Pezizomycotina</taxon>
        <taxon>Dothideomycetes</taxon>
        <taxon>Pleosporomycetidae</taxon>
        <taxon>Mytilinidiales</taxon>
        <taxon>Argynnaceae</taxon>
        <taxon>Lepidopterella</taxon>
    </lineage>
</organism>
<sequence length="329" mass="37635">MEESLEIEKSSSVLDWLELDEWGPHNTYEEDVPTCLHYSIEWKVSVNKKVISRDTEQDLMLAPTAYWQESLKPNLKEQPQSKVAHSNPIRCDDTTVVASKNKLSGWGELFRSGKKLRLNISFKYVDSRPSADTLDAEEESSGHPSVWRDIYALFRCPGPPCDLGPYCWRDPVNKKCYKLRTHHLKALINWVEKGNVVQSHDDVPEHIHKQLVTEEQQRLERHPNLPANAATPLPPINITNVLPPSQPFIADSLDSTDPPAPHFSNITCLDIPGPRDTAVRMYSEWQQSNVLDEDWMKDFQKARDVALKRRLDLELINAAQDPNLFIGKV</sequence>
<protein>
    <submittedName>
        <fullName evidence="1">Uncharacterized protein</fullName>
    </submittedName>
</protein>
<accession>A0A8E2DX92</accession>
<dbReference type="EMBL" id="KV745891">
    <property type="protein sequence ID" value="OCK73211.1"/>
    <property type="molecule type" value="Genomic_DNA"/>
</dbReference>
<gene>
    <name evidence="1" type="ORF">K432DRAFT_410889</name>
</gene>